<comment type="caution">
    <text evidence="3">The sequence shown here is derived from an EMBL/GenBank/DDBJ whole genome shotgun (WGS) entry which is preliminary data.</text>
</comment>
<evidence type="ECO:0000313" key="4">
    <source>
        <dbReference type="Proteomes" id="UP001151081"/>
    </source>
</evidence>
<evidence type="ECO:0000313" key="3">
    <source>
        <dbReference type="EMBL" id="MDC3986974.1"/>
    </source>
</evidence>
<feature type="region of interest" description="Disordered" evidence="1">
    <location>
        <begin position="82"/>
        <end position="104"/>
    </location>
</feature>
<protein>
    <submittedName>
        <fullName evidence="3">Uncharacterized protein</fullName>
    </submittedName>
</protein>
<dbReference type="PANTHER" id="PTHR35580:SF1">
    <property type="entry name" value="PHYTASE-LIKE DOMAIN-CONTAINING PROTEIN"/>
    <property type="match status" value="1"/>
</dbReference>
<gene>
    <name evidence="3" type="ORF">KEG57_41280</name>
</gene>
<proteinExistence type="predicted"/>
<dbReference type="InterPro" id="IPR052918">
    <property type="entry name" value="Motility_Chemotaxis_Reg"/>
</dbReference>
<organism evidence="3 4">
    <name type="scientific">Polyangium jinanense</name>
    <dbReference type="NCBI Taxonomy" id="2829994"/>
    <lineage>
        <taxon>Bacteria</taxon>
        <taxon>Pseudomonadati</taxon>
        <taxon>Myxococcota</taxon>
        <taxon>Polyangia</taxon>
        <taxon>Polyangiales</taxon>
        <taxon>Polyangiaceae</taxon>
        <taxon>Polyangium</taxon>
    </lineage>
</organism>
<accession>A0A9X4AW45</accession>
<feature type="compositionally biased region" description="Gly residues" evidence="1">
    <location>
        <begin position="82"/>
        <end position="94"/>
    </location>
</feature>
<sequence>MSARALLVVALSLGSVLAGCNRTNLDATGGAGGGAGGGTGEGGAGGGTGGGGAGGGTGGGGAGGGTGGGGAGGGAGEGGAGGGTGGGGAGGGGETSCTPWAVDEQRGTPLDDRILGMTRDDKQNVYLVGFEQGLSGVTNIEPDGDSRGFVEKRSPTGTQLWRRIFNTAGTDTAERVVVDTARGRVFVVGRTSGAFRGQKNAGKFDLFVVALDTEGKLLGLTQAGSKRPQHPTALALLPGGDVVVAGYDDVYVPSNYVESVEDSFWGRFAVIPAGGMKKINWWQAETPAPDSFTGVAAAQDGSGALFVTGVAVGGPGQGVFVERLDAAGTVVWKKILSKSTLDWVAGVVLSPAGELIVAGSSFLTLGKQSFGQQDAFVLKLAPDTGKTLWAAQAGSAASDWVTSLDVGPDGQVYVSGMSPGSLLPGGGGSGAEEPFVLVFDAQGAQVRTWQASTTAREHVSALAPDGCGGIVIAGHVEGELLGPGAGKEDLFFRRVAH</sequence>
<evidence type="ECO:0000256" key="1">
    <source>
        <dbReference type="SAM" id="MobiDB-lite"/>
    </source>
</evidence>
<evidence type="ECO:0000256" key="2">
    <source>
        <dbReference type="SAM" id="SignalP"/>
    </source>
</evidence>
<dbReference type="AlphaFoldDB" id="A0A9X4AW45"/>
<dbReference type="PROSITE" id="PS51257">
    <property type="entry name" value="PROKAR_LIPOPROTEIN"/>
    <property type="match status" value="1"/>
</dbReference>
<keyword evidence="4" id="KW-1185">Reference proteome</keyword>
<dbReference type="Proteomes" id="UP001151081">
    <property type="component" value="Unassembled WGS sequence"/>
</dbReference>
<feature type="signal peptide" evidence="2">
    <location>
        <begin position="1"/>
        <end position="18"/>
    </location>
</feature>
<keyword evidence="2" id="KW-0732">Signal</keyword>
<feature type="chain" id="PRO_5040737465" evidence="2">
    <location>
        <begin position="19"/>
        <end position="497"/>
    </location>
</feature>
<name>A0A9X4AW45_9BACT</name>
<reference evidence="3 4" key="1">
    <citation type="submission" date="2021-04" db="EMBL/GenBank/DDBJ databases">
        <title>Genome analysis of Polyangium sp.</title>
        <authorList>
            <person name="Li Y."/>
            <person name="Wang J."/>
        </authorList>
    </citation>
    <scope>NUCLEOTIDE SEQUENCE [LARGE SCALE GENOMIC DNA]</scope>
    <source>
        <strain evidence="3 4">SDU14</strain>
    </source>
</reference>
<dbReference type="EMBL" id="JAGTJJ010000046">
    <property type="protein sequence ID" value="MDC3986974.1"/>
    <property type="molecule type" value="Genomic_DNA"/>
</dbReference>
<dbReference type="SUPFAM" id="SSF63829">
    <property type="entry name" value="Calcium-dependent phosphotriesterase"/>
    <property type="match status" value="1"/>
</dbReference>
<dbReference type="PANTHER" id="PTHR35580">
    <property type="entry name" value="CELL SURFACE GLYCOPROTEIN (S-LAYER PROTEIN)-LIKE PROTEIN"/>
    <property type="match status" value="1"/>
</dbReference>
<dbReference type="RefSeq" id="WP_272459521.1">
    <property type="nucleotide sequence ID" value="NZ_JAGTJJ010000046.1"/>
</dbReference>